<protein>
    <submittedName>
        <fullName evidence="4">GAF and ANTAR domain-containing protein</fullName>
    </submittedName>
</protein>
<dbReference type="PROSITE" id="PS50921">
    <property type="entry name" value="ANTAR"/>
    <property type="match status" value="1"/>
</dbReference>
<keyword evidence="5" id="KW-1185">Reference proteome</keyword>
<reference evidence="4 5" key="1">
    <citation type="submission" date="2024-03" db="EMBL/GenBank/DDBJ databases">
        <title>Actinomycetospora sp. OC33-EN06, a novel actinomycete isolated from wild orchid (Aerides multiflora).</title>
        <authorList>
            <person name="Suriyachadkun C."/>
        </authorList>
    </citation>
    <scope>NUCLEOTIDE SEQUENCE [LARGE SCALE GENOMIC DNA]</scope>
    <source>
        <strain evidence="4 5">OC33-EN06</strain>
    </source>
</reference>
<keyword evidence="1" id="KW-0805">Transcription regulation</keyword>
<evidence type="ECO:0000259" key="3">
    <source>
        <dbReference type="PROSITE" id="PS50921"/>
    </source>
</evidence>
<organism evidence="4 5">
    <name type="scientific">Actinomycetospora aeridis</name>
    <dbReference type="NCBI Taxonomy" id="3129231"/>
    <lineage>
        <taxon>Bacteria</taxon>
        <taxon>Bacillati</taxon>
        <taxon>Actinomycetota</taxon>
        <taxon>Actinomycetes</taxon>
        <taxon>Pseudonocardiales</taxon>
        <taxon>Pseudonocardiaceae</taxon>
        <taxon>Actinomycetospora</taxon>
    </lineage>
</organism>
<dbReference type="EMBL" id="JBBEGL010000007">
    <property type="protein sequence ID" value="MEJ2889621.1"/>
    <property type="molecule type" value="Genomic_DNA"/>
</dbReference>
<keyword evidence="2" id="KW-0804">Transcription</keyword>
<dbReference type="Gene3D" id="3.30.450.40">
    <property type="match status" value="1"/>
</dbReference>
<proteinExistence type="predicted"/>
<feature type="domain" description="ANTAR" evidence="3">
    <location>
        <begin position="169"/>
        <end position="230"/>
    </location>
</feature>
<dbReference type="InterPro" id="IPR005561">
    <property type="entry name" value="ANTAR"/>
</dbReference>
<name>A0ABU8ND66_9PSEU</name>
<dbReference type="PIRSF" id="PIRSF036625">
    <property type="entry name" value="GAF_ANTAR"/>
    <property type="match status" value="1"/>
</dbReference>
<dbReference type="Gene3D" id="1.10.10.10">
    <property type="entry name" value="Winged helix-like DNA-binding domain superfamily/Winged helix DNA-binding domain"/>
    <property type="match status" value="1"/>
</dbReference>
<dbReference type="InterPro" id="IPR029016">
    <property type="entry name" value="GAF-like_dom_sf"/>
</dbReference>
<accession>A0ABU8ND66</accession>
<dbReference type="Proteomes" id="UP001370100">
    <property type="component" value="Unassembled WGS sequence"/>
</dbReference>
<dbReference type="SUPFAM" id="SSF55781">
    <property type="entry name" value="GAF domain-like"/>
    <property type="match status" value="1"/>
</dbReference>
<evidence type="ECO:0000256" key="2">
    <source>
        <dbReference type="ARBA" id="ARBA00023163"/>
    </source>
</evidence>
<dbReference type="SMART" id="SM01012">
    <property type="entry name" value="ANTAR"/>
    <property type="match status" value="1"/>
</dbReference>
<dbReference type="Pfam" id="PF03861">
    <property type="entry name" value="ANTAR"/>
    <property type="match status" value="1"/>
</dbReference>
<gene>
    <name evidence="4" type="ORF">WCD41_24380</name>
</gene>
<dbReference type="SUPFAM" id="SSF52172">
    <property type="entry name" value="CheY-like"/>
    <property type="match status" value="1"/>
</dbReference>
<dbReference type="InterPro" id="IPR012074">
    <property type="entry name" value="GAF_ANTAR"/>
</dbReference>
<dbReference type="RefSeq" id="WP_337717367.1">
    <property type="nucleotide sequence ID" value="NZ_JBBEGL010000007.1"/>
</dbReference>
<dbReference type="InterPro" id="IPR011006">
    <property type="entry name" value="CheY-like_superfamily"/>
</dbReference>
<evidence type="ECO:0000313" key="5">
    <source>
        <dbReference type="Proteomes" id="UP001370100"/>
    </source>
</evidence>
<sequence>MIDPAHKQLVKSLRSAAEQLTENRSIRDLETTVSKLVHAAVDTVPGAVGGGISRTEQGTVRSSHATDDVIYELDQLQSELGEGPCITAADDPPAAGVVLAQDLARADGDRWPRFAPRCVATGFRSIMSVQLSLHGRRRSALNLYSHEAGVYDGSAELTAGLFAVQAATLLHGADHAADLGQAVASRDVIGQAKGILMERFTVDDDEAFQMLVDASQDTNVKLVEVARFLTAEARDRRIGSGPRRPDQRDR</sequence>
<evidence type="ECO:0000256" key="1">
    <source>
        <dbReference type="ARBA" id="ARBA00023015"/>
    </source>
</evidence>
<dbReference type="InterPro" id="IPR036388">
    <property type="entry name" value="WH-like_DNA-bd_sf"/>
</dbReference>
<evidence type="ECO:0000313" key="4">
    <source>
        <dbReference type="EMBL" id="MEJ2889621.1"/>
    </source>
</evidence>
<comment type="caution">
    <text evidence="4">The sequence shown here is derived from an EMBL/GenBank/DDBJ whole genome shotgun (WGS) entry which is preliminary data.</text>
</comment>